<dbReference type="PANTHER" id="PTHR43311:SF2">
    <property type="entry name" value="GLUTAMATE--TRNA LIGASE, MITOCHONDRIAL-RELATED"/>
    <property type="match status" value="1"/>
</dbReference>
<keyword evidence="8" id="KW-1185">Reference proteome</keyword>
<evidence type="ECO:0000256" key="4">
    <source>
        <dbReference type="ARBA" id="ARBA00023146"/>
    </source>
</evidence>
<organism evidence="7 8">
    <name type="scientific">Plakobranchus ocellatus</name>
    <dbReference type="NCBI Taxonomy" id="259542"/>
    <lineage>
        <taxon>Eukaryota</taxon>
        <taxon>Metazoa</taxon>
        <taxon>Spiralia</taxon>
        <taxon>Lophotrochozoa</taxon>
        <taxon>Mollusca</taxon>
        <taxon>Gastropoda</taxon>
        <taxon>Heterobranchia</taxon>
        <taxon>Euthyneura</taxon>
        <taxon>Panpulmonata</taxon>
        <taxon>Sacoglossa</taxon>
        <taxon>Placobranchoidea</taxon>
        <taxon>Plakobranchidae</taxon>
        <taxon>Plakobranchus</taxon>
    </lineage>
</organism>
<dbReference type="GO" id="GO:0005739">
    <property type="term" value="C:mitochondrion"/>
    <property type="evidence" value="ECO:0007669"/>
    <property type="project" value="TreeGrafter"/>
</dbReference>
<dbReference type="InterPro" id="IPR049940">
    <property type="entry name" value="GluQ/Sye"/>
</dbReference>
<dbReference type="Gene3D" id="3.40.50.620">
    <property type="entry name" value="HUPs"/>
    <property type="match status" value="1"/>
</dbReference>
<dbReference type="InterPro" id="IPR020058">
    <property type="entry name" value="Glu/Gln-tRNA-synth_Ib_cat-dom"/>
</dbReference>
<accession>A0AAV3YWB0</accession>
<dbReference type="GO" id="GO:0004818">
    <property type="term" value="F:glutamate-tRNA ligase activity"/>
    <property type="evidence" value="ECO:0007669"/>
    <property type="project" value="TreeGrafter"/>
</dbReference>
<evidence type="ECO:0000256" key="1">
    <source>
        <dbReference type="ARBA" id="ARBA00022598"/>
    </source>
</evidence>
<evidence type="ECO:0000256" key="5">
    <source>
        <dbReference type="RuleBase" id="RU363037"/>
    </source>
</evidence>
<dbReference type="InterPro" id="IPR001412">
    <property type="entry name" value="aa-tRNA-synth_I_CS"/>
</dbReference>
<evidence type="ECO:0000313" key="8">
    <source>
        <dbReference type="Proteomes" id="UP000735302"/>
    </source>
</evidence>
<dbReference type="AlphaFoldDB" id="A0AAV3YWB0"/>
<evidence type="ECO:0000259" key="6">
    <source>
        <dbReference type="Pfam" id="PF00749"/>
    </source>
</evidence>
<gene>
    <name evidence="7" type="ORF">PoB_001386400</name>
</gene>
<dbReference type="PROSITE" id="PS00178">
    <property type="entry name" value="AA_TRNA_LIGASE_I"/>
    <property type="match status" value="1"/>
</dbReference>
<keyword evidence="1 5" id="KW-0436">Ligase</keyword>
<proteinExistence type="inferred from homology"/>
<keyword evidence="4 5" id="KW-0030">Aminoacyl-tRNA synthetase</keyword>
<name>A0AAV3YWB0_9GAST</name>
<keyword evidence="5" id="KW-0648">Protein biosynthesis</keyword>
<dbReference type="GO" id="GO:0005524">
    <property type="term" value="F:ATP binding"/>
    <property type="evidence" value="ECO:0007669"/>
    <property type="project" value="UniProtKB-KW"/>
</dbReference>
<dbReference type="SUPFAM" id="SSF52374">
    <property type="entry name" value="Nucleotidylyl transferase"/>
    <property type="match status" value="1"/>
</dbReference>
<keyword evidence="2 5" id="KW-0547">Nucleotide-binding</keyword>
<dbReference type="InterPro" id="IPR000924">
    <property type="entry name" value="Glu/Gln-tRNA-synth"/>
</dbReference>
<dbReference type="PANTHER" id="PTHR43311">
    <property type="entry name" value="GLUTAMATE--TRNA LIGASE"/>
    <property type="match status" value="1"/>
</dbReference>
<keyword evidence="3 5" id="KW-0067">ATP-binding</keyword>
<reference evidence="7 8" key="1">
    <citation type="journal article" date="2021" name="Elife">
        <title>Chloroplast acquisition without the gene transfer in kleptoplastic sea slugs, Plakobranchus ocellatus.</title>
        <authorList>
            <person name="Maeda T."/>
            <person name="Takahashi S."/>
            <person name="Yoshida T."/>
            <person name="Shimamura S."/>
            <person name="Takaki Y."/>
            <person name="Nagai Y."/>
            <person name="Toyoda A."/>
            <person name="Suzuki Y."/>
            <person name="Arimoto A."/>
            <person name="Ishii H."/>
            <person name="Satoh N."/>
            <person name="Nishiyama T."/>
            <person name="Hasebe M."/>
            <person name="Maruyama T."/>
            <person name="Minagawa J."/>
            <person name="Obokata J."/>
            <person name="Shigenobu S."/>
        </authorList>
    </citation>
    <scope>NUCLEOTIDE SEQUENCE [LARGE SCALE GENOMIC DNA]</scope>
</reference>
<feature type="domain" description="Glutamyl/glutaminyl-tRNA synthetase class Ib catalytic" evidence="6">
    <location>
        <begin position="24"/>
        <end position="235"/>
    </location>
</feature>
<dbReference type="PRINTS" id="PR00987">
    <property type="entry name" value="TRNASYNTHGLU"/>
</dbReference>
<comment type="caution">
    <text evidence="7">The sequence shown here is derived from an EMBL/GenBank/DDBJ whole genome shotgun (WGS) entry which is preliminary data.</text>
</comment>
<evidence type="ECO:0000256" key="3">
    <source>
        <dbReference type="ARBA" id="ARBA00022840"/>
    </source>
</evidence>
<evidence type="ECO:0000256" key="2">
    <source>
        <dbReference type="ARBA" id="ARBA00022741"/>
    </source>
</evidence>
<dbReference type="Pfam" id="PF00749">
    <property type="entry name" value="tRNA-synt_1c"/>
    <property type="match status" value="1"/>
</dbReference>
<dbReference type="Proteomes" id="UP000735302">
    <property type="component" value="Unassembled WGS sequence"/>
</dbReference>
<evidence type="ECO:0000313" key="7">
    <source>
        <dbReference type="EMBL" id="GFN87358.1"/>
    </source>
</evidence>
<dbReference type="InterPro" id="IPR014729">
    <property type="entry name" value="Rossmann-like_a/b/a_fold"/>
</dbReference>
<sequence length="246" mass="27833">MEWTPVKQETAHDSGKFSTKVENNVRVRFAPSPTGFMHLGGLRTALYNFLFARANQGKFILRIEDTDQNRAVPGAIEKLEETLQWAQVNPDEGPSAGGSYGPYIQSQRLDLYQEHVQTLLSSGSAYRCFCSARRLELMRKEAARRGEPSRYDGKCRGLTEEAVKKNLDQGLPHTIRLKLKPTPEPWDDLIKGKCSHDIFDIEGDPILLKSDGYPTYHFANVVDDHLMRVTHVLRGSVSKMSSIHKF</sequence>
<dbReference type="EMBL" id="BLXT01001713">
    <property type="protein sequence ID" value="GFN87358.1"/>
    <property type="molecule type" value="Genomic_DNA"/>
</dbReference>
<comment type="similarity">
    <text evidence="5">Belongs to the class-I aminoacyl-tRNA synthetase family.</text>
</comment>
<dbReference type="GO" id="GO:0006424">
    <property type="term" value="P:glutamyl-tRNA aminoacylation"/>
    <property type="evidence" value="ECO:0007669"/>
    <property type="project" value="TreeGrafter"/>
</dbReference>
<protein>
    <submittedName>
        <fullName evidence="7">Glutamate--tRNA ligase</fullName>
    </submittedName>
</protein>